<dbReference type="InterPro" id="IPR006746">
    <property type="entry name" value="26S_Psome_Rpn12"/>
</dbReference>
<organism evidence="5 6">
    <name type="scientific">Maudiozyma humilis</name>
    <name type="common">Sour dough yeast</name>
    <name type="synonym">Kazachstania humilis</name>
    <dbReference type="NCBI Taxonomy" id="51915"/>
    <lineage>
        <taxon>Eukaryota</taxon>
        <taxon>Fungi</taxon>
        <taxon>Dikarya</taxon>
        <taxon>Ascomycota</taxon>
        <taxon>Saccharomycotina</taxon>
        <taxon>Saccharomycetes</taxon>
        <taxon>Saccharomycetales</taxon>
        <taxon>Saccharomycetaceae</taxon>
        <taxon>Maudiozyma</taxon>
    </lineage>
</organism>
<dbReference type="GO" id="GO:0043161">
    <property type="term" value="P:proteasome-mediated ubiquitin-dependent protein catabolic process"/>
    <property type="evidence" value="ECO:0007669"/>
    <property type="project" value="TreeGrafter"/>
</dbReference>
<dbReference type="PANTHER" id="PTHR12387:SF0">
    <property type="entry name" value="26S PROTEASOME NON-ATPASE REGULATORY SUBUNIT 8"/>
    <property type="match status" value="1"/>
</dbReference>
<accession>A0AAV5S0E7</accession>
<dbReference type="PANTHER" id="PTHR12387">
    <property type="entry name" value="26S PROTEASOME NON-ATPASE REGULATORY SUBUNIT 8"/>
    <property type="match status" value="1"/>
</dbReference>
<dbReference type="PROSITE" id="PS50250">
    <property type="entry name" value="PCI"/>
    <property type="match status" value="1"/>
</dbReference>
<comment type="caution">
    <text evidence="5">The sequence shown here is derived from an EMBL/GenBank/DDBJ whole genome shotgun (WGS) entry which is preliminary data.</text>
</comment>
<dbReference type="AlphaFoldDB" id="A0AAV5S0E7"/>
<evidence type="ECO:0000313" key="6">
    <source>
        <dbReference type="Proteomes" id="UP001377567"/>
    </source>
</evidence>
<evidence type="ECO:0000256" key="2">
    <source>
        <dbReference type="ARBA" id="ARBA00022942"/>
    </source>
</evidence>
<dbReference type="InterPro" id="IPR033464">
    <property type="entry name" value="CSN8_PSD8_EIF3K"/>
</dbReference>
<evidence type="ECO:0000256" key="3">
    <source>
        <dbReference type="SAM" id="MobiDB-lite"/>
    </source>
</evidence>
<name>A0AAV5S0E7_MAUHU</name>
<dbReference type="GO" id="GO:0008541">
    <property type="term" value="C:proteasome regulatory particle, lid subcomplex"/>
    <property type="evidence" value="ECO:0007669"/>
    <property type="project" value="TreeGrafter"/>
</dbReference>
<dbReference type="Proteomes" id="UP001377567">
    <property type="component" value="Unassembled WGS sequence"/>
</dbReference>
<dbReference type="FunFam" id="1.25.40.990:FF:000001">
    <property type="entry name" value="26S proteasome non-ATPase regulatory subunit"/>
    <property type="match status" value="1"/>
</dbReference>
<dbReference type="GO" id="GO:0005634">
    <property type="term" value="C:nucleus"/>
    <property type="evidence" value="ECO:0007669"/>
    <property type="project" value="TreeGrafter"/>
</dbReference>
<feature type="domain" description="PCI" evidence="4">
    <location>
        <begin position="76"/>
        <end position="248"/>
    </location>
</feature>
<proteinExistence type="inferred from homology"/>
<gene>
    <name evidence="5" type="ORF">DAKH74_036540</name>
</gene>
<evidence type="ECO:0000256" key="1">
    <source>
        <dbReference type="ARBA" id="ARBA00009627"/>
    </source>
</evidence>
<keyword evidence="2 5" id="KW-0647">Proteasome</keyword>
<evidence type="ECO:0000313" key="5">
    <source>
        <dbReference type="EMBL" id="GMM57038.1"/>
    </source>
</evidence>
<dbReference type="GO" id="GO:0005829">
    <property type="term" value="C:cytosol"/>
    <property type="evidence" value="ECO:0007669"/>
    <property type="project" value="TreeGrafter"/>
</dbReference>
<comment type="similarity">
    <text evidence="1">Belongs to the proteasome subunit S14 family.</text>
</comment>
<reference evidence="5 6" key="1">
    <citation type="journal article" date="2023" name="Elife">
        <title>Identification of key yeast species and microbe-microbe interactions impacting larval growth of Drosophila in the wild.</title>
        <authorList>
            <person name="Mure A."/>
            <person name="Sugiura Y."/>
            <person name="Maeda R."/>
            <person name="Honda K."/>
            <person name="Sakurai N."/>
            <person name="Takahashi Y."/>
            <person name="Watada M."/>
            <person name="Katoh T."/>
            <person name="Gotoh A."/>
            <person name="Gotoh Y."/>
            <person name="Taniguchi I."/>
            <person name="Nakamura K."/>
            <person name="Hayashi T."/>
            <person name="Katayama T."/>
            <person name="Uemura T."/>
            <person name="Hattori Y."/>
        </authorList>
    </citation>
    <scope>NUCLEOTIDE SEQUENCE [LARGE SCALE GENOMIC DNA]</scope>
    <source>
        <strain evidence="5 6">KH-74</strain>
    </source>
</reference>
<keyword evidence="6" id="KW-1185">Reference proteome</keyword>
<dbReference type="Pfam" id="PF10075">
    <property type="entry name" value="CSN8_PSD8_EIF3K"/>
    <property type="match status" value="1"/>
</dbReference>
<feature type="compositionally biased region" description="Acidic residues" evidence="3">
    <location>
        <begin position="236"/>
        <end position="254"/>
    </location>
</feature>
<sequence>MVSLENLVKSLNAAYETKDYESCQKVLPAIKLELIKGNIFVPDLSNTNESYINDLNITKRVFEIGALSSVFVLDFDSFQNYFTQLRGFYFSSNATLSKSENKAKLISLYLLILLSQGDVTKFHSELEYLDKHIPNLEDDELLSYPIKVDRWLMEGLYQKAWELLETGLSIPEFSVFNKTLMTAIRDEIAHSTEMAYPELPLSSIKALLFFSSEKEADEFALERGWNVANSVVKFDQEDDPAEEEEENEIDDGFEDDKLHMSRAAKSQLKVIENTLDYAVNLESIV</sequence>
<dbReference type="EMBL" id="BTGD01000011">
    <property type="protein sequence ID" value="GMM57038.1"/>
    <property type="molecule type" value="Genomic_DNA"/>
</dbReference>
<dbReference type="InterPro" id="IPR000717">
    <property type="entry name" value="PCI_dom"/>
</dbReference>
<feature type="region of interest" description="Disordered" evidence="3">
    <location>
        <begin position="236"/>
        <end position="256"/>
    </location>
</feature>
<evidence type="ECO:0000259" key="4">
    <source>
        <dbReference type="PROSITE" id="PS50250"/>
    </source>
</evidence>
<dbReference type="Gene3D" id="1.25.40.990">
    <property type="match status" value="1"/>
</dbReference>
<protein>
    <submittedName>
        <fullName evidence="5">Proteasome regulatory particle lid subunit</fullName>
    </submittedName>
</protein>